<evidence type="ECO:0000313" key="8">
    <source>
        <dbReference type="EMBL" id="TCK71129.1"/>
    </source>
</evidence>
<dbReference type="EMBL" id="SMGJ01000001">
    <property type="protein sequence ID" value="TCK71129.1"/>
    <property type="molecule type" value="Genomic_DNA"/>
</dbReference>
<feature type="domain" description="Major facilitator superfamily (MFS) profile" evidence="7">
    <location>
        <begin position="14"/>
        <end position="394"/>
    </location>
</feature>
<protein>
    <submittedName>
        <fullName evidence="8">EmrB/QacA subfamily drug resistance transporter</fullName>
    </submittedName>
</protein>
<feature type="transmembrane region" description="Helical" evidence="6">
    <location>
        <begin position="135"/>
        <end position="156"/>
    </location>
</feature>
<dbReference type="Proteomes" id="UP000295496">
    <property type="component" value="Unassembled WGS sequence"/>
</dbReference>
<accession>A0A4R1L4I0</accession>
<comment type="caution">
    <text evidence="8">The sequence shown here is derived from an EMBL/GenBank/DDBJ whole genome shotgun (WGS) entry which is preliminary data.</text>
</comment>
<keyword evidence="5 6" id="KW-0472">Membrane</keyword>
<sequence length="394" mass="42508">MTQTNTISSKLLLSIFATGIMAFSGIVSETAMNVTFPTLMKEFDVGTSTVQWLTTGYLLMLALVVPLSSFLKKRFSAKDLFLFAIALFIGATIYAGLSTQFAYLLIARLIQGGATGIALPLMFNIIITQAPKQKIGMLMGIATLIVAMAPAVGPVLGGVVIDFYGWRMVFFLLLPLLFLALAAGIFAISPTNSPEKVRFDFIGYFLLAVSFASFIFATEKTAHYGWFDPLVLGLLVLSLVALSGFVLKAKQGKNPLIHLAVFQYKPFVLSLLFILSIQFNVLALGYLIPNYAQIATHSSAFIAGFLLLPGCLVGAFIAPFSGKLLDRIGVINTLQQLAGATGTSVVASIVANQQQKIDLTQGTMLGSQQAFILLMLFSVFGLFCAVKTFQIQKK</sequence>
<organism evidence="8 9">
    <name type="scientific">Lonepinella koalarum</name>
    <dbReference type="NCBI Taxonomy" id="53417"/>
    <lineage>
        <taxon>Bacteria</taxon>
        <taxon>Pseudomonadati</taxon>
        <taxon>Pseudomonadota</taxon>
        <taxon>Gammaproteobacteria</taxon>
        <taxon>Pasteurellales</taxon>
        <taxon>Pasteurellaceae</taxon>
        <taxon>Lonepinella</taxon>
    </lineage>
</organism>
<evidence type="ECO:0000256" key="2">
    <source>
        <dbReference type="ARBA" id="ARBA00022448"/>
    </source>
</evidence>
<evidence type="ECO:0000256" key="4">
    <source>
        <dbReference type="ARBA" id="ARBA00022989"/>
    </source>
</evidence>
<dbReference type="Gene3D" id="1.20.1250.20">
    <property type="entry name" value="MFS general substrate transporter like domains"/>
    <property type="match status" value="2"/>
</dbReference>
<evidence type="ECO:0000256" key="5">
    <source>
        <dbReference type="ARBA" id="ARBA00023136"/>
    </source>
</evidence>
<feature type="transmembrane region" description="Helical" evidence="6">
    <location>
        <begin position="230"/>
        <end position="247"/>
    </location>
</feature>
<dbReference type="InterPro" id="IPR020846">
    <property type="entry name" value="MFS_dom"/>
</dbReference>
<gene>
    <name evidence="8" type="ORF">EV692_0184</name>
</gene>
<dbReference type="AlphaFoldDB" id="A0A4R1L4I0"/>
<feature type="transmembrane region" description="Helical" evidence="6">
    <location>
        <begin position="300"/>
        <end position="318"/>
    </location>
</feature>
<evidence type="ECO:0000313" key="9">
    <source>
        <dbReference type="Proteomes" id="UP000295496"/>
    </source>
</evidence>
<dbReference type="PRINTS" id="PR01036">
    <property type="entry name" value="TCRTETB"/>
</dbReference>
<feature type="transmembrane region" description="Helical" evidence="6">
    <location>
        <begin position="370"/>
        <end position="389"/>
    </location>
</feature>
<feature type="transmembrane region" description="Helical" evidence="6">
    <location>
        <begin position="80"/>
        <end position="97"/>
    </location>
</feature>
<keyword evidence="9" id="KW-1185">Reference proteome</keyword>
<feature type="transmembrane region" description="Helical" evidence="6">
    <location>
        <begin position="267"/>
        <end position="288"/>
    </location>
</feature>
<keyword evidence="2" id="KW-0813">Transport</keyword>
<dbReference type="InterPro" id="IPR011701">
    <property type="entry name" value="MFS"/>
</dbReference>
<name>A0A4R1L4I0_9PAST</name>
<dbReference type="SUPFAM" id="SSF103473">
    <property type="entry name" value="MFS general substrate transporter"/>
    <property type="match status" value="1"/>
</dbReference>
<comment type="subcellular location">
    <subcellularLocation>
        <location evidence="1">Membrane</location>
        <topology evidence="1">Multi-pass membrane protein</topology>
    </subcellularLocation>
</comment>
<feature type="transmembrane region" description="Helical" evidence="6">
    <location>
        <begin position="168"/>
        <end position="189"/>
    </location>
</feature>
<dbReference type="PANTHER" id="PTHR42718">
    <property type="entry name" value="MAJOR FACILITATOR SUPERFAMILY MULTIDRUG TRANSPORTER MFSC"/>
    <property type="match status" value="1"/>
</dbReference>
<dbReference type="PANTHER" id="PTHR42718:SF9">
    <property type="entry name" value="MAJOR FACILITATOR SUPERFAMILY MULTIDRUG TRANSPORTER MFSC"/>
    <property type="match status" value="1"/>
</dbReference>
<dbReference type="RefSeq" id="WP_132299635.1">
    <property type="nucleotide sequence ID" value="NZ_CP170642.1"/>
</dbReference>
<evidence type="ECO:0000256" key="6">
    <source>
        <dbReference type="SAM" id="Phobius"/>
    </source>
</evidence>
<dbReference type="InterPro" id="IPR036259">
    <property type="entry name" value="MFS_trans_sf"/>
</dbReference>
<proteinExistence type="predicted"/>
<keyword evidence="3 6" id="KW-0812">Transmembrane</keyword>
<feature type="transmembrane region" description="Helical" evidence="6">
    <location>
        <begin position="103"/>
        <end position="123"/>
    </location>
</feature>
<feature type="transmembrane region" description="Helical" evidence="6">
    <location>
        <begin position="12"/>
        <end position="32"/>
    </location>
</feature>
<evidence type="ECO:0000259" key="7">
    <source>
        <dbReference type="PROSITE" id="PS50850"/>
    </source>
</evidence>
<dbReference type="PROSITE" id="PS50850">
    <property type="entry name" value="MFS"/>
    <property type="match status" value="1"/>
</dbReference>
<feature type="transmembrane region" description="Helical" evidence="6">
    <location>
        <begin position="330"/>
        <end position="350"/>
    </location>
</feature>
<evidence type="ECO:0000256" key="1">
    <source>
        <dbReference type="ARBA" id="ARBA00004141"/>
    </source>
</evidence>
<feature type="transmembrane region" description="Helical" evidence="6">
    <location>
        <begin position="201"/>
        <end position="218"/>
    </location>
</feature>
<feature type="transmembrane region" description="Helical" evidence="6">
    <location>
        <begin position="52"/>
        <end position="71"/>
    </location>
</feature>
<dbReference type="Pfam" id="PF07690">
    <property type="entry name" value="MFS_1"/>
    <property type="match status" value="1"/>
</dbReference>
<keyword evidence="4 6" id="KW-1133">Transmembrane helix</keyword>
<dbReference type="GO" id="GO:0016020">
    <property type="term" value="C:membrane"/>
    <property type="evidence" value="ECO:0007669"/>
    <property type="project" value="UniProtKB-SubCell"/>
</dbReference>
<reference evidence="8 9" key="1">
    <citation type="submission" date="2019-03" db="EMBL/GenBank/DDBJ databases">
        <title>Genomic Encyclopedia of Type Strains, Phase IV (KMG-IV): sequencing the most valuable type-strain genomes for metagenomic binning, comparative biology and taxonomic classification.</title>
        <authorList>
            <person name="Goeker M."/>
        </authorList>
    </citation>
    <scope>NUCLEOTIDE SEQUENCE [LARGE SCALE GENOMIC DNA]</scope>
    <source>
        <strain evidence="8 9">DSM 10053</strain>
    </source>
</reference>
<dbReference type="GO" id="GO:0022857">
    <property type="term" value="F:transmembrane transporter activity"/>
    <property type="evidence" value="ECO:0007669"/>
    <property type="project" value="InterPro"/>
</dbReference>
<evidence type="ECO:0000256" key="3">
    <source>
        <dbReference type="ARBA" id="ARBA00022692"/>
    </source>
</evidence>